<dbReference type="EMBL" id="LXSG01000035">
    <property type="protein sequence ID" value="OAM17820.1"/>
    <property type="molecule type" value="Genomic_DNA"/>
</dbReference>
<reference evidence="2" key="1">
    <citation type="submission" date="2016-05" db="EMBL/GenBank/DDBJ databases">
        <title>Draft genome of Corynebacterium afermentans subsp. afermentans LCDC 88199T.</title>
        <authorList>
            <person name="Bernier A.-M."/>
            <person name="Bernard K."/>
        </authorList>
    </citation>
    <scope>NUCLEOTIDE SEQUENCE [LARGE SCALE GENOMIC DNA]</scope>
    <source>
        <strain evidence="2">NML04-0072</strain>
    </source>
</reference>
<evidence type="ECO:0000313" key="1">
    <source>
        <dbReference type="EMBL" id="OAM17820.1"/>
    </source>
</evidence>
<sequence length="148" mass="16481">MMLFFTAIGGIAAAVSGFITWHNWYQSQQIPYDLAKDRLNEDGDFNLILDLGYLEHSNYTVEKIALAPDDKAIISCVDDSDILNVSAINVGWIIPSKAASSSSTPRRYLIAIDRATTDTVLLLTIFIPGNLLFKRYNLRIPLNNLKSS</sequence>
<dbReference type="RefSeq" id="WP_064087988.1">
    <property type="nucleotide sequence ID" value="NZ_LXSG01000035.1"/>
</dbReference>
<protein>
    <submittedName>
        <fullName evidence="1">Uncharacterized protein</fullName>
    </submittedName>
</protein>
<comment type="caution">
    <text evidence="1">The sequence shown here is derived from an EMBL/GenBank/DDBJ whole genome shotgun (WGS) entry which is preliminary data.</text>
</comment>
<evidence type="ECO:0000313" key="2">
    <source>
        <dbReference type="Proteomes" id="UP000077589"/>
    </source>
</evidence>
<dbReference type="AlphaFoldDB" id="A0A1A9RGS8"/>
<organism evidence="1 2">
    <name type="scientific">Eikenella corrodens</name>
    <dbReference type="NCBI Taxonomy" id="539"/>
    <lineage>
        <taxon>Bacteria</taxon>
        <taxon>Pseudomonadati</taxon>
        <taxon>Pseudomonadota</taxon>
        <taxon>Betaproteobacteria</taxon>
        <taxon>Neisseriales</taxon>
        <taxon>Neisseriaceae</taxon>
        <taxon>Eikenella</taxon>
    </lineage>
</organism>
<accession>A0A1A9RGS8</accession>
<proteinExistence type="predicted"/>
<dbReference type="Proteomes" id="UP000077589">
    <property type="component" value="Unassembled WGS sequence"/>
</dbReference>
<name>A0A1A9RGS8_EIKCO</name>
<gene>
    <name evidence="1" type="ORF">A7P90_08935</name>
</gene>